<dbReference type="Proteomes" id="UP000824120">
    <property type="component" value="Chromosome 5"/>
</dbReference>
<dbReference type="Pfam" id="PF24758">
    <property type="entry name" value="LRR_At5g56370"/>
    <property type="match status" value="2"/>
</dbReference>
<keyword evidence="4" id="KW-1185">Reference proteome</keyword>
<protein>
    <recommendedName>
        <fullName evidence="5">F-box domain-containing protein</fullName>
    </recommendedName>
</protein>
<dbReference type="PANTHER" id="PTHR31639">
    <property type="entry name" value="F-BOX PROTEIN-LIKE"/>
    <property type="match status" value="1"/>
</dbReference>
<evidence type="ECO:0000259" key="1">
    <source>
        <dbReference type="Pfam" id="PF00646"/>
    </source>
</evidence>
<dbReference type="Pfam" id="PF00646">
    <property type="entry name" value="F-box"/>
    <property type="match status" value="1"/>
</dbReference>
<evidence type="ECO:0000259" key="2">
    <source>
        <dbReference type="Pfam" id="PF24758"/>
    </source>
</evidence>
<organism evidence="3 4">
    <name type="scientific">Solanum commersonii</name>
    <name type="common">Commerson's wild potato</name>
    <name type="synonym">Commerson's nightshade</name>
    <dbReference type="NCBI Taxonomy" id="4109"/>
    <lineage>
        <taxon>Eukaryota</taxon>
        <taxon>Viridiplantae</taxon>
        <taxon>Streptophyta</taxon>
        <taxon>Embryophyta</taxon>
        <taxon>Tracheophyta</taxon>
        <taxon>Spermatophyta</taxon>
        <taxon>Magnoliopsida</taxon>
        <taxon>eudicotyledons</taxon>
        <taxon>Gunneridae</taxon>
        <taxon>Pentapetalae</taxon>
        <taxon>asterids</taxon>
        <taxon>lamiids</taxon>
        <taxon>Solanales</taxon>
        <taxon>Solanaceae</taxon>
        <taxon>Solanoideae</taxon>
        <taxon>Solaneae</taxon>
        <taxon>Solanum</taxon>
    </lineage>
</organism>
<dbReference type="SUPFAM" id="SSF52047">
    <property type="entry name" value="RNI-like"/>
    <property type="match status" value="2"/>
</dbReference>
<reference evidence="3 4" key="1">
    <citation type="submission" date="2020-09" db="EMBL/GenBank/DDBJ databases">
        <title>De no assembly of potato wild relative species, Solanum commersonii.</title>
        <authorList>
            <person name="Cho K."/>
        </authorList>
    </citation>
    <scope>NUCLEOTIDE SEQUENCE [LARGE SCALE GENOMIC DNA]</scope>
    <source>
        <strain evidence="3">LZ3.2</strain>
        <tissue evidence="3">Leaf</tissue>
    </source>
</reference>
<dbReference type="InterPro" id="IPR055411">
    <property type="entry name" value="LRR_FXL15/At3g58940/PEG3-like"/>
</dbReference>
<dbReference type="Gene3D" id="3.80.10.10">
    <property type="entry name" value="Ribonuclease Inhibitor"/>
    <property type="match status" value="2"/>
</dbReference>
<evidence type="ECO:0008006" key="5">
    <source>
        <dbReference type="Google" id="ProtNLM"/>
    </source>
</evidence>
<feature type="domain" description="F-box/LRR-repeat protein 15/At3g58940/PEG3-like LRR" evidence="2">
    <location>
        <begin position="75"/>
        <end position="196"/>
    </location>
</feature>
<evidence type="ECO:0000313" key="3">
    <source>
        <dbReference type="EMBL" id="KAG5604506.1"/>
    </source>
</evidence>
<evidence type="ECO:0000313" key="4">
    <source>
        <dbReference type="Proteomes" id="UP000824120"/>
    </source>
</evidence>
<comment type="caution">
    <text evidence="3">The sequence shown here is derived from an EMBL/GenBank/DDBJ whole genome shotgun (WGS) entry which is preliminary data.</text>
</comment>
<dbReference type="AlphaFoldDB" id="A0A9J5YVT1"/>
<feature type="domain" description="F-box/LRR-repeat protein 15/At3g58940/PEG3-like LRR" evidence="2">
    <location>
        <begin position="411"/>
        <end position="516"/>
    </location>
</feature>
<proteinExistence type="predicted"/>
<dbReference type="PANTHER" id="PTHR31639:SF310">
    <property type="entry name" value="F-BOX DOMAIN-CONTAINING PROTEIN"/>
    <property type="match status" value="1"/>
</dbReference>
<accession>A0A9J5YVT1</accession>
<sequence length="728" mass="82622">MLEELASYRRNGCIYGPHFVFGPLFFKYVSNIGASAATIIHKILMQHTGNIMGFHLISSTCKLAQSDVDQCIIFISKHGIQKLTLNMANDENYMLPNRIFTCATLTHLKLSRCIFKLPDGTKFPNLISLQLEHSEIVNHQGSALYLSKLETLELTFCVDVDSVNMVSPKLVNLSILSSYTVTFECFNVNPILERIKHLCLDGSSLKNLGSVPVPDMLDVSLNLQSLRICDLKISVKRISCALCLLRNSPNLVELDIDEVVKVDETIRHTDELLDYLSEAVNEVIEALRMIRTVRLRKFKGTTTEMCLIKVMLAHSPELERMIIEKRNATYIPHLKELLSYRRASPNAEINNLPRDVTDAILTCLPLRDTVRTSILSKQWRSSGANFLRPITKFILSINSCLKTCPMIDNLILFLSRNDIQHLVLELSCNGKLPSSVFKCLQLRHLTIRSCLIVSPPALKEFNRLISLELSNVTISSKLLESLISNCSFLQKLVLNLQEMTNVVEIKAPMLRSFDFRGSIQFIPLLAKISLIDVDYSAKSRKCDIPKFFKSFSVLENLHLDMRCLEFLVVDASGVPTRLPFDLIFVKYLHLNSIFLDKVDEIKSCPYLEYMEIDEIRQWQEDSPALPCLEMEGLSDVMFSHLKEVKLDGFLVTERGMQLIKLLLGKSPVLVWMLINTYTDDDEPEPGQLSESPSQTNSFRAVVNAFWRASPKAEVVFEILNFFVVVISV</sequence>
<feature type="domain" description="F-box" evidence="1">
    <location>
        <begin position="349"/>
        <end position="381"/>
    </location>
</feature>
<dbReference type="InterPro" id="IPR032675">
    <property type="entry name" value="LRR_dom_sf"/>
</dbReference>
<gene>
    <name evidence="3" type="ORF">H5410_025998</name>
</gene>
<name>A0A9J5YVT1_SOLCO</name>
<dbReference type="InterPro" id="IPR001810">
    <property type="entry name" value="F-box_dom"/>
</dbReference>
<dbReference type="EMBL" id="JACXVP010000005">
    <property type="protein sequence ID" value="KAG5604506.1"/>
    <property type="molecule type" value="Genomic_DNA"/>
</dbReference>
<dbReference type="OrthoDB" id="1282595at2759"/>